<feature type="compositionally biased region" description="Polar residues" evidence="1">
    <location>
        <begin position="843"/>
        <end position="865"/>
    </location>
</feature>
<dbReference type="PANTHER" id="PTHR21705">
    <property type="entry name" value="RAI16 PROTEIN-RELATED"/>
    <property type="match status" value="1"/>
</dbReference>
<keyword evidence="3" id="KW-1185">Reference proteome</keyword>
<feature type="region of interest" description="Disordered" evidence="1">
    <location>
        <begin position="726"/>
        <end position="745"/>
    </location>
</feature>
<dbReference type="InterPro" id="IPR019384">
    <property type="entry name" value="FHIP"/>
</dbReference>
<evidence type="ECO:0000313" key="3">
    <source>
        <dbReference type="Proteomes" id="UP001164286"/>
    </source>
</evidence>
<organism evidence="2 3">
    <name type="scientific">Dioszegia hungarica</name>
    <dbReference type="NCBI Taxonomy" id="4972"/>
    <lineage>
        <taxon>Eukaryota</taxon>
        <taxon>Fungi</taxon>
        <taxon>Dikarya</taxon>
        <taxon>Basidiomycota</taxon>
        <taxon>Agaricomycotina</taxon>
        <taxon>Tremellomycetes</taxon>
        <taxon>Tremellales</taxon>
        <taxon>Bulleribasidiaceae</taxon>
        <taxon>Dioszegia</taxon>
    </lineage>
</organism>
<evidence type="ECO:0000313" key="2">
    <source>
        <dbReference type="EMBL" id="KAI9631978.1"/>
    </source>
</evidence>
<sequence>MDVSTFFSRLVQPAKSQGAVCQPDDLGDFDAAWKAIQDTLDHPDERQLVRGIATTEVPKQLQHIVDAMVCENGRIEEDETGPCFEYLIRNDLLSTLVKSSEPDRPHGIKGEVVRSLNNLVVLLSDRFLNHHAVHGPLRRLLRSCVGDNPIEGEVETSKRIFGAAGMEVRKRGTDAETEADVVDLMCILCSKMRACPPLLLIFFHDKAPPPARTEAALARTLSPTPSAVTSHTHPPSRRAHSVRSGEQRFEFLLFSYLLRFVHREGRTGDFARAGLLFLFDIAFLPLSDPTSAKGSQDALQDAQDALGEYILDGDFAEVMAAAIGAVYSLLPSKVRIPGLGEQADEEQAGGPGGGGMYLGGRISREGGAELPSTGDEDVRTQLDLVIKLFAFLQDIITRCSSSYLAASAEASPSNAQIVGAAVSDSTLDAIQISFLDNILYPSILESSSADGTSVAVLTYLHVILSNIDDGPLLTRLLHFLLDTESDEAPRLAPHHQPKRGGRYPASVDNGEGIGQGDYFIDAGKFTLKDLILDNLSSGYAASRTAALQLLQTMLQEHCASSVDGLLSVTRLLPGEQLPPLPYPPEIGLYSTVLSVLNPSAPPFDRSPSFSAYLVDIQSALQSDRCCRLDQLQSIFTSDEDQKAEIAKAKRKAVPPHRLSPNDPVMREITRGLKEWMTRTPDENVALAAVVIIVAGCARRSLEGWMTMGGEEQGEVDAWAERVEGGYDSDNDDFPLPSSDTSHPPRERQPVVFQLLSGLTNQVARLRETTPGFDRFLSDRRAGLLFADHINEAINLALDPTIGDTFGSVPALAGTPGLAPPVTPAKEGRTSLAGSIKGFFSPRRNSSYTSAGGVESPSTLPVTPSTAEENRDADEAAAVTIASGANVVSLEPMADLAGPWASSAAQARPVTFRSVSEWSREDDTATPPISTPAGRRTGRESAGRGSKEEAGPAEASLDQILDNIVILEEFLKEVIAVIIARRALRVDPVRCAAK</sequence>
<dbReference type="EMBL" id="JAKWFO010000016">
    <property type="protein sequence ID" value="KAI9631978.1"/>
    <property type="molecule type" value="Genomic_DNA"/>
</dbReference>
<feature type="region of interest" description="Disordered" evidence="1">
    <location>
        <begin position="912"/>
        <end position="953"/>
    </location>
</feature>
<dbReference type="GeneID" id="77730838"/>
<evidence type="ECO:0000256" key="1">
    <source>
        <dbReference type="SAM" id="MobiDB-lite"/>
    </source>
</evidence>
<feature type="compositionally biased region" description="Basic and acidic residues" evidence="1">
    <location>
        <begin position="936"/>
        <end position="949"/>
    </location>
</feature>
<protein>
    <submittedName>
        <fullName evidence="2">Retinoic acid induced 16-like protein-domain-containing protein</fullName>
    </submittedName>
</protein>
<dbReference type="Proteomes" id="UP001164286">
    <property type="component" value="Unassembled WGS sequence"/>
</dbReference>
<reference evidence="2" key="1">
    <citation type="journal article" date="2022" name="G3 (Bethesda)">
        <title>High quality genome of the basidiomycete yeast Dioszegia hungarica PDD-24b-2 isolated from cloud water.</title>
        <authorList>
            <person name="Jarrige D."/>
            <person name="Haridas S."/>
            <person name="Bleykasten-Grosshans C."/>
            <person name="Joly M."/>
            <person name="Nadalig T."/>
            <person name="Sancelme M."/>
            <person name="Vuilleumier S."/>
            <person name="Grigoriev I.V."/>
            <person name="Amato P."/>
            <person name="Bringel F."/>
        </authorList>
    </citation>
    <scope>NUCLEOTIDE SEQUENCE</scope>
    <source>
        <strain evidence="2">PDD-24b-2</strain>
    </source>
</reference>
<accession>A0AA38LQT4</accession>
<gene>
    <name evidence="2" type="ORF">MKK02DRAFT_41616</name>
</gene>
<dbReference type="Pfam" id="PF10257">
    <property type="entry name" value="RAI16-like"/>
    <property type="match status" value="1"/>
</dbReference>
<dbReference type="PANTHER" id="PTHR21705:SF11">
    <property type="entry name" value="FHIP FAMILY PROTEIN CG3558"/>
    <property type="match status" value="1"/>
</dbReference>
<comment type="caution">
    <text evidence="2">The sequence shown here is derived from an EMBL/GenBank/DDBJ whole genome shotgun (WGS) entry which is preliminary data.</text>
</comment>
<name>A0AA38LQT4_9TREE</name>
<proteinExistence type="predicted"/>
<feature type="region of interest" description="Disordered" evidence="1">
    <location>
        <begin position="843"/>
        <end position="872"/>
    </location>
</feature>
<dbReference type="RefSeq" id="XP_052941755.1">
    <property type="nucleotide sequence ID" value="XM_053091633.1"/>
</dbReference>
<dbReference type="AlphaFoldDB" id="A0AA38LQT4"/>